<feature type="transmembrane region" description="Helical" evidence="1">
    <location>
        <begin position="58"/>
        <end position="77"/>
    </location>
</feature>
<keyword evidence="1" id="KW-0472">Membrane</keyword>
<keyword evidence="1" id="KW-1133">Transmembrane helix</keyword>
<reference key="1">
    <citation type="submission" date="2010-11" db="EMBL/GenBank/DDBJ databases">
        <title>The complete sequence of chromosome of Isophaera pallida ATCC 43644.</title>
        <authorList>
            <consortium name="US DOE Joint Genome Institute (JGI-PGF)"/>
            <person name="Lucas S."/>
            <person name="Copeland A."/>
            <person name="Lapidus A."/>
            <person name="Bruce D."/>
            <person name="Goodwin L."/>
            <person name="Pitluck S."/>
            <person name="Kyrpides N."/>
            <person name="Mavromatis K."/>
            <person name="Pagani I."/>
            <person name="Ivanova N."/>
            <person name="Saunders E."/>
            <person name="Brettin T."/>
            <person name="Detter J.C."/>
            <person name="Han C."/>
            <person name="Tapia R."/>
            <person name="Land M."/>
            <person name="Hauser L."/>
            <person name="Markowitz V."/>
            <person name="Cheng J.-F."/>
            <person name="Hugenholtz P."/>
            <person name="Woyke T."/>
            <person name="Wu D."/>
            <person name="Eisen J.A."/>
        </authorList>
    </citation>
    <scope>NUCLEOTIDE SEQUENCE</scope>
    <source>
        <strain>ATCC 43644</strain>
    </source>
</reference>
<feature type="transmembrane region" description="Helical" evidence="1">
    <location>
        <begin position="312"/>
        <end position="336"/>
    </location>
</feature>
<dbReference type="HOGENOM" id="CLU_020957_1_0_0"/>
<feature type="transmembrane region" description="Helical" evidence="1">
    <location>
        <begin position="21"/>
        <end position="46"/>
    </location>
</feature>
<gene>
    <name evidence="2" type="ordered locus">Isop_3284</name>
</gene>
<reference evidence="2 3" key="2">
    <citation type="journal article" date="2011" name="Stand. Genomic Sci.">
        <title>Complete genome sequence of Isosphaera pallida type strain (IS1B).</title>
        <authorList>
            <consortium name="US DOE Joint Genome Institute (JGI-PGF)"/>
            <person name="Goker M."/>
            <person name="Cleland D."/>
            <person name="Saunders E."/>
            <person name="Lapidus A."/>
            <person name="Nolan M."/>
            <person name="Lucas S."/>
            <person name="Hammon N."/>
            <person name="Deshpande S."/>
            <person name="Cheng J.F."/>
            <person name="Tapia R."/>
            <person name="Han C."/>
            <person name="Goodwin L."/>
            <person name="Pitluck S."/>
            <person name="Liolios K."/>
            <person name="Pagani I."/>
            <person name="Ivanova N."/>
            <person name="Mavromatis K."/>
            <person name="Pati A."/>
            <person name="Chen A."/>
            <person name="Palaniappan K."/>
            <person name="Land M."/>
            <person name="Hauser L."/>
            <person name="Chang Y.J."/>
            <person name="Jeffries C.D."/>
            <person name="Detter J.C."/>
            <person name="Beck B."/>
            <person name="Woyke T."/>
            <person name="Bristow J."/>
            <person name="Eisen J.A."/>
            <person name="Markowitz V."/>
            <person name="Hugenholtz P."/>
            <person name="Kyrpides N.C."/>
            <person name="Klenk H.P."/>
        </authorList>
    </citation>
    <scope>NUCLEOTIDE SEQUENCE [LARGE SCALE GENOMIC DNA]</scope>
    <source>
        <strain evidence="3">ATCC 43644 / DSM 9630 / IS1B</strain>
    </source>
</reference>
<protein>
    <submittedName>
        <fullName evidence="2">MFS transporter xanthine/uracil permease</fullName>
    </submittedName>
</protein>
<feature type="transmembrane region" description="Helical" evidence="1">
    <location>
        <begin position="525"/>
        <end position="542"/>
    </location>
</feature>
<dbReference type="OrthoDB" id="3320984at2"/>
<feature type="transmembrane region" description="Helical" evidence="1">
    <location>
        <begin position="378"/>
        <end position="398"/>
    </location>
</feature>
<name>E8R593_ISOPI</name>
<dbReference type="RefSeq" id="WP_013566134.1">
    <property type="nucleotide sequence ID" value="NC_014962.1"/>
</dbReference>
<feature type="transmembrane region" description="Helical" evidence="1">
    <location>
        <begin position="447"/>
        <end position="469"/>
    </location>
</feature>
<dbReference type="STRING" id="575540.Isop_3284"/>
<evidence type="ECO:0000313" key="2">
    <source>
        <dbReference type="EMBL" id="ADV63846.1"/>
    </source>
</evidence>
<sequence>MTADPSTSASFRYSWAARGDFNAFFGLMLDNIGVMILLATLLSSVFGVPVEFILTRMIPGTALGVLFGDLIYTFMAFQLAKRKGRGDVTAMPLGLDTPSTFGMVFLVLGPAFLNARQRGLEEWAAAEHIWHLGIALMLLSGVFKLACATLSGWIRRVVPRAGLLGSLAAIALVLISFLPLLEIMEHPVAGLAATFLILTALTARWILPRGLPGALGSLVVGCAAYYAVILGAGALGYAAPGSTESALTTQLAFRLPWPMPGFFDWIAQAANLNEVLLYLPIALPLALATVVGGIDCAESAATVGDDYPTGTIIGVEGAATLIAGLFGGVIQSTPYIGHPAYKAMGGRAAYTLATALFVGGAGLLGYFAFIFQIIPKPAIFPILIFVGVEITASSYQHIPRRHFPALALACLPALAYLALIPANDVLAASGKSFAELPPNVQHTLQTLTVLSGGFIVTGLVWATALVHLIDGRARSAAFTFLLAALLALFGVIHSPLPSGAIGTPWSIVAQLAQQGRLETAWYQTPWHWAAGYALVAVMVLVLQRFGHAPGPDTPDEPKAI</sequence>
<dbReference type="AlphaFoldDB" id="E8R593"/>
<dbReference type="PANTHER" id="PTHR31610">
    <property type="entry name" value="SLR0360 PROTEIN"/>
    <property type="match status" value="1"/>
</dbReference>
<accession>E8R593</accession>
<dbReference type="KEGG" id="ipa:Isop_3284"/>
<dbReference type="PANTHER" id="PTHR31610:SF0">
    <property type="entry name" value="SLC26A_SULP TRANSPORTER DOMAIN-CONTAINING PROTEIN"/>
    <property type="match status" value="1"/>
</dbReference>
<keyword evidence="3" id="KW-1185">Reference proteome</keyword>
<evidence type="ECO:0000313" key="3">
    <source>
        <dbReference type="Proteomes" id="UP000008631"/>
    </source>
</evidence>
<organism evidence="2 3">
    <name type="scientific">Isosphaera pallida (strain ATCC 43644 / DSM 9630 / IS1B)</name>
    <dbReference type="NCBI Taxonomy" id="575540"/>
    <lineage>
        <taxon>Bacteria</taxon>
        <taxon>Pseudomonadati</taxon>
        <taxon>Planctomycetota</taxon>
        <taxon>Planctomycetia</taxon>
        <taxon>Isosphaerales</taxon>
        <taxon>Isosphaeraceae</taxon>
        <taxon>Isosphaera</taxon>
    </lineage>
</organism>
<keyword evidence="1" id="KW-0812">Transmembrane</keyword>
<feature type="transmembrane region" description="Helical" evidence="1">
    <location>
        <begin position="405"/>
        <end position="427"/>
    </location>
</feature>
<feature type="transmembrane region" description="Helical" evidence="1">
    <location>
        <begin position="348"/>
        <end position="372"/>
    </location>
</feature>
<dbReference type="EMBL" id="CP002353">
    <property type="protein sequence ID" value="ADV63846.1"/>
    <property type="molecule type" value="Genomic_DNA"/>
</dbReference>
<feature type="transmembrane region" description="Helical" evidence="1">
    <location>
        <begin position="476"/>
        <end position="496"/>
    </location>
</feature>
<feature type="transmembrane region" description="Helical" evidence="1">
    <location>
        <begin position="214"/>
        <end position="239"/>
    </location>
</feature>
<dbReference type="InParanoid" id="E8R593"/>
<evidence type="ECO:0000256" key="1">
    <source>
        <dbReference type="SAM" id="Phobius"/>
    </source>
</evidence>
<proteinExistence type="predicted"/>
<dbReference type="Proteomes" id="UP000008631">
    <property type="component" value="Chromosome"/>
</dbReference>
<feature type="transmembrane region" description="Helical" evidence="1">
    <location>
        <begin position="129"/>
        <end position="154"/>
    </location>
</feature>
<feature type="transmembrane region" description="Helical" evidence="1">
    <location>
        <begin position="89"/>
        <end position="109"/>
    </location>
</feature>
<dbReference type="eggNOG" id="COG0659">
    <property type="taxonomic scope" value="Bacteria"/>
</dbReference>
<feature type="transmembrane region" description="Helical" evidence="1">
    <location>
        <begin position="187"/>
        <end position="207"/>
    </location>
</feature>
<feature type="transmembrane region" description="Helical" evidence="1">
    <location>
        <begin position="161"/>
        <end position="181"/>
    </location>
</feature>